<keyword evidence="3" id="KW-1185">Reference proteome</keyword>
<organism evidence="2 3">
    <name type="scientific">Clavibacter michiganensis subsp. michiganensis</name>
    <dbReference type="NCBI Taxonomy" id="33013"/>
    <lineage>
        <taxon>Bacteria</taxon>
        <taxon>Bacillati</taxon>
        <taxon>Actinomycetota</taxon>
        <taxon>Actinomycetes</taxon>
        <taxon>Micrococcales</taxon>
        <taxon>Microbacteriaceae</taxon>
        <taxon>Clavibacter</taxon>
    </lineage>
</organism>
<evidence type="ECO:0000313" key="2">
    <source>
        <dbReference type="EMBL" id="OUE05087.1"/>
    </source>
</evidence>
<reference evidence="2 3" key="1">
    <citation type="submission" date="2016-08" db="EMBL/GenBank/DDBJ databases">
        <title>Genome sequence of Clavibacter michiganensis subsp. michiganensis strain CASJ007.</title>
        <authorList>
            <person name="Thapa S.P."/>
            <person name="Coaker G."/>
        </authorList>
    </citation>
    <scope>NUCLEOTIDE SEQUENCE [LARGE SCALE GENOMIC DNA]</scope>
    <source>
        <strain evidence="2">CASJ007</strain>
    </source>
</reference>
<name>A0A251XNQ2_CLAMM</name>
<proteinExistence type="predicted"/>
<accession>A0A251XNQ2</accession>
<dbReference type="Proteomes" id="UP000195062">
    <property type="component" value="Unassembled WGS sequence"/>
</dbReference>
<protein>
    <submittedName>
        <fullName evidence="2">Uncharacterized protein</fullName>
    </submittedName>
</protein>
<sequence>MRMPSIDAMIIGFRNGCVRIPTTDADPRLEMSRTVSVVGASTSSWSSSTGATSWASPST</sequence>
<evidence type="ECO:0000313" key="3">
    <source>
        <dbReference type="Proteomes" id="UP000195062"/>
    </source>
</evidence>
<dbReference type="EMBL" id="MDHH01000001">
    <property type="protein sequence ID" value="OUE05087.1"/>
    <property type="molecule type" value="Genomic_DNA"/>
</dbReference>
<dbReference type="AlphaFoldDB" id="A0A251XNQ2"/>
<comment type="caution">
    <text evidence="2">The sequence shown here is derived from an EMBL/GenBank/DDBJ whole genome shotgun (WGS) entry which is preliminary data.</text>
</comment>
<evidence type="ECO:0000256" key="1">
    <source>
        <dbReference type="SAM" id="MobiDB-lite"/>
    </source>
</evidence>
<feature type="region of interest" description="Disordered" evidence="1">
    <location>
        <begin position="40"/>
        <end position="59"/>
    </location>
</feature>
<gene>
    <name evidence="2" type="ORF">CMMCAS07_09060</name>
</gene>